<sequence>MRRILPIAIIGIVALAGCASAGEPEESAPAPDSQTPVPTVTETVTPEPTQTSEPSPTAEAEAPYRLEDDALAAYSIDDIPGGEPLVVWADADRTLVHVLGTGSGSLNCQPAGESIEVDDGMLEIDFEWEESDPMMACTADLRVFGWAFPVVGADDTITEAHVDDWTQDGQDFTVEIQPMSETN</sequence>
<evidence type="ECO:0008006" key="5">
    <source>
        <dbReference type="Google" id="ProtNLM"/>
    </source>
</evidence>
<dbReference type="AlphaFoldDB" id="A0AA94HKD8"/>
<feature type="signal peptide" evidence="2">
    <location>
        <begin position="1"/>
        <end position="21"/>
    </location>
</feature>
<dbReference type="EMBL" id="FOZN01000001">
    <property type="protein sequence ID" value="SFR99542.1"/>
    <property type="molecule type" value="Genomic_DNA"/>
</dbReference>
<dbReference type="PROSITE" id="PS51257">
    <property type="entry name" value="PROKAR_LIPOPROTEIN"/>
    <property type="match status" value="1"/>
</dbReference>
<protein>
    <recommendedName>
        <fullName evidence="5">Lipoprotein</fullName>
    </recommendedName>
</protein>
<name>A0AA94HKD8_9MICO</name>
<keyword evidence="2" id="KW-0732">Signal</keyword>
<dbReference type="RefSeq" id="WP_092915278.1">
    <property type="nucleotide sequence ID" value="NZ_FOZN01000001.1"/>
</dbReference>
<reference evidence="3 4" key="1">
    <citation type="submission" date="2016-10" db="EMBL/GenBank/DDBJ databases">
        <authorList>
            <person name="Varghese N."/>
            <person name="Submissions S."/>
        </authorList>
    </citation>
    <scope>NUCLEOTIDE SEQUENCE [LARGE SCALE GENOMIC DNA]</scope>
    <source>
        <strain evidence="3 4">IAM 15147</strain>
    </source>
</reference>
<gene>
    <name evidence="3" type="ORF">SAMN04487783_0360</name>
</gene>
<dbReference type="Proteomes" id="UP000198506">
    <property type="component" value="Unassembled WGS sequence"/>
</dbReference>
<organism evidence="3 4">
    <name type="scientific">Agrococcus baldri</name>
    <dbReference type="NCBI Taxonomy" id="153730"/>
    <lineage>
        <taxon>Bacteria</taxon>
        <taxon>Bacillati</taxon>
        <taxon>Actinomycetota</taxon>
        <taxon>Actinomycetes</taxon>
        <taxon>Micrococcales</taxon>
        <taxon>Microbacteriaceae</taxon>
        <taxon>Agrococcus</taxon>
    </lineage>
</organism>
<keyword evidence="4" id="KW-1185">Reference proteome</keyword>
<evidence type="ECO:0000313" key="4">
    <source>
        <dbReference type="Proteomes" id="UP000198506"/>
    </source>
</evidence>
<accession>A0AA94HKD8</accession>
<evidence type="ECO:0000256" key="1">
    <source>
        <dbReference type="SAM" id="MobiDB-lite"/>
    </source>
</evidence>
<feature type="region of interest" description="Disordered" evidence="1">
    <location>
        <begin position="22"/>
        <end position="63"/>
    </location>
</feature>
<evidence type="ECO:0000313" key="3">
    <source>
        <dbReference type="EMBL" id="SFR99542.1"/>
    </source>
</evidence>
<proteinExistence type="predicted"/>
<comment type="caution">
    <text evidence="3">The sequence shown here is derived from an EMBL/GenBank/DDBJ whole genome shotgun (WGS) entry which is preliminary data.</text>
</comment>
<feature type="chain" id="PRO_5041721634" description="Lipoprotein" evidence="2">
    <location>
        <begin position="22"/>
        <end position="183"/>
    </location>
</feature>
<feature type="compositionally biased region" description="Low complexity" evidence="1">
    <location>
        <begin position="22"/>
        <end position="57"/>
    </location>
</feature>
<evidence type="ECO:0000256" key="2">
    <source>
        <dbReference type="SAM" id="SignalP"/>
    </source>
</evidence>